<evidence type="ECO:0000313" key="2">
    <source>
        <dbReference type="Proteomes" id="UP000033636"/>
    </source>
</evidence>
<proteinExistence type="predicted"/>
<accession>A0ACC6V1X5</accession>
<protein>
    <submittedName>
        <fullName evidence="1">Replication initiation protein</fullName>
    </submittedName>
</protein>
<evidence type="ECO:0000313" key="1">
    <source>
        <dbReference type="EMBL" id="MFB6490956.1"/>
    </source>
</evidence>
<reference evidence="1" key="1">
    <citation type="submission" date="2024-07" db="EMBL/GenBank/DDBJ databases">
        <title>Metagenome and Metagenome-Assembled Genomes of Archaea from a hot spring from the geothermal field of Los Azufres, Mexico.</title>
        <authorList>
            <person name="Marin-Paredes R."/>
            <person name="Martinez-Romero E."/>
            <person name="Servin-Garciduenas L.E."/>
        </authorList>
    </citation>
    <scope>NUCLEOTIDE SEQUENCE</scope>
</reference>
<comment type="caution">
    <text evidence="1">The sequence shown here is derived from an EMBL/GenBank/DDBJ whole genome shotgun (WGS) entry which is preliminary data.</text>
</comment>
<dbReference type="Proteomes" id="UP000033636">
    <property type="component" value="Unassembled WGS sequence"/>
</dbReference>
<organism evidence="1 2">
    <name type="scientific">Thermoproteus sp. AZ2</name>
    <dbReference type="NCBI Taxonomy" id="1609232"/>
    <lineage>
        <taxon>Archaea</taxon>
        <taxon>Thermoproteota</taxon>
        <taxon>Thermoprotei</taxon>
        <taxon>Thermoproteales</taxon>
        <taxon>Thermoproteaceae</taxon>
        <taxon>Thermoproteus</taxon>
    </lineage>
</organism>
<name>A0ACC6V1X5_9CREN</name>
<sequence>MSAPSVISDNAPIRSSLKKDVPQILGVGPFKSGSSAFIPLFLALKLSEIGAAEIDEASLLTPQEVSQKKFAEEKEQRLVELPADFYARARATIWRLKKEGDSKEMARLISELRDLVIRRVEKMARLLAASPDLAENEEFLSRLTPEERALALSLYIELSSFIQSVLA</sequence>
<gene>
    <name evidence="1" type="ORF">TU35_006910</name>
</gene>
<dbReference type="EMBL" id="JZWT02000017">
    <property type="protein sequence ID" value="MFB6490956.1"/>
    <property type="molecule type" value="Genomic_DNA"/>
</dbReference>